<feature type="domain" description="RNase H type-1" evidence="1">
    <location>
        <begin position="47"/>
        <end position="147"/>
    </location>
</feature>
<comment type="caution">
    <text evidence="2">The sequence shown here is derived from an EMBL/GenBank/DDBJ whole genome shotgun (WGS) entry which is preliminary data.</text>
</comment>
<name>A0A5J4U040_9EUKA</name>
<reference evidence="2 3" key="1">
    <citation type="submission" date="2019-03" db="EMBL/GenBank/DDBJ databases">
        <title>Single cell metagenomics reveals metabolic interactions within the superorganism composed of flagellate Streblomastix strix and complex community of Bacteroidetes bacteria on its surface.</title>
        <authorList>
            <person name="Treitli S.C."/>
            <person name="Kolisko M."/>
            <person name="Husnik F."/>
            <person name="Keeling P."/>
            <person name="Hampl V."/>
        </authorList>
    </citation>
    <scope>NUCLEOTIDE SEQUENCE [LARGE SCALE GENOMIC DNA]</scope>
    <source>
        <strain evidence="2">ST1C</strain>
    </source>
</reference>
<dbReference type="PANTHER" id="PTHR33050:SF7">
    <property type="entry name" value="RIBONUCLEASE H"/>
    <property type="match status" value="1"/>
</dbReference>
<protein>
    <recommendedName>
        <fullName evidence="1">RNase H type-1 domain-containing protein</fullName>
    </recommendedName>
</protein>
<dbReference type="Pfam" id="PF13456">
    <property type="entry name" value="RVT_3"/>
    <property type="match status" value="1"/>
</dbReference>
<sequence>IELEWWITQIKNNKPRNIETHKTQATITTDASLGRWGAFLLITGKDIYMISKPWKAKILTSNKREIITILFALNYFWPVLLHNHLRYLKVKTDNTTACYNLTKGEAKVGLRRIIDQFLLYIEYQQWEVKFRHIPGTNNTEADSLSRLAVSGDYSIDKQMLQQVLEE</sequence>
<evidence type="ECO:0000313" key="2">
    <source>
        <dbReference type="EMBL" id="KAA6363372.1"/>
    </source>
</evidence>
<dbReference type="GO" id="GO:0003676">
    <property type="term" value="F:nucleic acid binding"/>
    <property type="evidence" value="ECO:0007669"/>
    <property type="project" value="InterPro"/>
</dbReference>
<gene>
    <name evidence="2" type="ORF">EZS28_041101</name>
</gene>
<evidence type="ECO:0000259" key="1">
    <source>
        <dbReference type="Pfam" id="PF13456"/>
    </source>
</evidence>
<dbReference type="AlphaFoldDB" id="A0A5J4U040"/>
<proteinExistence type="predicted"/>
<dbReference type="InterPro" id="IPR002156">
    <property type="entry name" value="RNaseH_domain"/>
</dbReference>
<dbReference type="EMBL" id="SNRW01022999">
    <property type="protein sequence ID" value="KAA6363372.1"/>
    <property type="molecule type" value="Genomic_DNA"/>
</dbReference>
<dbReference type="SUPFAM" id="SSF53098">
    <property type="entry name" value="Ribonuclease H-like"/>
    <property type="match status" value="1"/>
</dbReference>
<dbReference type="PANTHER" id="PTHR33050">
    <property type="entry name" value="REVERSE TRANSCRIPTASE DOMAIN-CONTAINING PROTEIN"/>
    <property type="match status" value="1"/>
</dbReference>
<evidence type="ECO:0000313" key="3">
    <source>
        <dbReference type="Proteomes" id="UP000324800"/>
    </source>
</evidence>
<organism evidence="2 3">
    <name type="scientific">Streblomastix strix</name>
    <dbReference type="NCBI Taxonomy" id="222440"/>
    <lineage>
        <taxon>Eukaryota</taxon>
        <taxon>Metamonada</taxon>
        <taxon>Preaxostyla</taxon>
        <taxon>Oxymonadida</taxon>
        <taxon>Streblomastigidae</taxon>
        <taxon>Streblomastix</taxon>
    </lineage>
</organism>
<dbReference type="Gene3D" id="3.30.420.10">
    <property type="entry name" value="Ribonuclease H-like superfamily/Ribonuclease H"/>
    <property type="match status" value="1"/>
</dbReference>
<dbReference type="Proteomes" id="UP000324800">
    <property type="component" value="Unassembled WGS sequence"/>
</dbReference>
<dbReference type="InterPro" id="IPR052055">
    <property type="entry name" value="Hepadnavirus_pol/RT"/>
</dbReference>
<dbReference type="InterPro" id="IPR036397">
    <property type="entry name" value="RNaseH_sf"/>
</dbReference>
<dbReference type="GO" id="GO:0004523">
    <property type="term" value="F:RNA-DNA hybrid ribonuclease activity"/>
    <property type="evidence" value="ECO:0007669"/>
    <property type="project" value="InterPro"/>
</dbReference>
<accession>A0A5J4U040</accession>
<dbReference type="InterPro" id="IPR012337">
    <property type="entry name" value="RNaseH-like_sf"/>
</dbReference>
<dbReference type="CDD" id="cd09275">
    <property type="entry name" value="RNase_HI_RT_DIRS1"/>
    <property type="match status" value="1"/>
</dbReference>
<feature type="non-terminal residue" evidence="2">
    <location>
        <position position="1"/>
    </location>
</feature>